<accession>A0A0G1VH43</accession>
<evidence type="ECO:0000256" key="1">
    <source>
        <dbReference type="PIRSR" id="PIRSR601310-1"/>
    </source>
</evidence>
<evidence type="ECO:0000256" key="2">
    <source>
        <dbReference type="PROSITE-ProRule" id="PRU00464"/>
    </source>
</evidence>
<dbReference type="Pfam" id="PF01230">
    <property type="entry name" value="HIT"/>
    <property type="match status" value="1"/>
</dbReference>
<dbReference type="GO" id="GO:0003824">
    <property type="term" value="F:catalytic activity"/>
    <property type="evidence" value="ECO:0007669"/>
    <property type="project" value="InterPro"/>
</dbReference>
<dbReference type="PANTHER" id="PTHR46648:SF1">
    <property type="entry name" value="ADENOSINE 5'-MONOPHOSPHORAMIDASE HNT1"/>
    <property type="match status" value="1"/>
</dbReference>
<feature type="active site" description="Tele-AMP-histidine intermediate" evidence="1">
    <location>
        <position position="102"/>
    </location>
</feature>
<dbReference type="PRINTS" id="PR00332">
    <property type="entry name" value="HISTRIAD"/>
</dbReference>
<organism evidence="4 5">
    <name type="scientific">candidate division CPR1 bacterium GW2011_GWC1_49_13</name>
    <dbReference type="NCBI Taxonomy" id="1618342"/>
    <lineage>
        <taxon>Bacteria</taxon>
        <taxon>candidate division CPR1</taxon>
    </lineage>
</organism>
<dbReference type="InterPro" id="IPR036265">
    <property type="entry name" value="HIT-like_sf"/>
</dbReference>
<gene>
    <name evidence="4" type="ORF">UY40_C0014G0007</name>
</gene>
<reference evidence="4 5" key="1">
    <citation type="journal article" date="2015" name="Nature">
        <title>rRNA introns, odd ribosomes, and small enigmatic genomes across a large radiation of phyla.</title>
        <authorList>
            <person name="Brown C.T."/>
            <person name="Hug L.A."/>
            <person name="Thomas B.C."/>
            <person name="Sharon I."/>
            <person name="Castelle C.J."/>
            <person name="Singh A."/>
            <person name="Wilkins M.J."/>
            <person name="Williams K.H."/>
            <person name="Banfield J.F."/>
        </authorList>
    </citation>
    <scope>NUCLEOTIDE SEQUENCE [LARGE SCALE GENOMIC DNA]</scope>
</reference>
<evidence type="ECO:0000313" key="5">
    <source>
        <dbReference type="Proteomes" id="UP000034119"/>
    </source>
</evidence>
<dbReference type="InterPro" id="IPR011146">
    <property type="entry name" value="HIT-like"/>
</dbReference>
<dbReference type="STRING" id="1618342.UY40_C0014G0007"/>
<dbReference type="SUPFAM" id="SSF54197">
    <property type="entry name" value="HIT-like"/>
    <property type="match status" value="1"/>
</dbReference>
<evidence type="ECO:0000313" key="4">
    <source>
        <dbReference type="EMBL" id="KKW05585.1"/>
    </source>
</evidence>
<evidence type="ECO:0000259" key="3">
    <source>
        <dbReference type="PROSITE" id="PS51084"/>
    </source>
</evidence>
<feature type="short sequence motif" description="Histidine triad motif" evidence="2">
    <location>
        <begin position="98"/>
        <end position="102"/>
    </location>
</feature>
<proteinExistence type="predicted"/>
<feature type="domain" description="HIT" evidence="3">
    <location>
        <begin position="7"/>
        <end position="115"/>
    </location>
</feature>
<protein>
    <submittedName>
        <fullName evidence="4">Histidine triad domain protein, Hit-like protein involved in cell-cycle regulation</fullName>
    </submittedName>
</protein>
<dbReference type="EMBL" id="LCPW01000014">
    <property type="protein sequence ID" value="KKW05585.1"/>
    <property type="molecule type" value="Genomic_DNA"/>
</dbReference>
<dbReference type="Gene3D" id="3.30.428.10">
    <property type="entry name" value="HIT-like"/>
    <property type="match status" value="1"/>
</dbReference>
<dbReference type="InterPro" id="IPR001310">
    <property type="entry name" value="Histidine_triad_HIT"/>
</dbReference>
<dbReference type="PROSITE" id="PS51084">
    <property type="entry name" value="HIT_2"/>
    <property type="match status" value="1"/>
</dbReference>
<sequence length="115" mass="13064">MAENDCLFCKIVKGEEPAEKVLETEGFLVIKNKFPVSPVHVLVLDKKHREKKDTLSGQYPGFWDLLMDAVWKTVKHFKLDKTGYKLVNNGAGYNHFEHEHLHILGGSQEEPGGMT</sequence>
<comment type="caution">
    <text evidence="4">The sequence shown here is derived from an EMBL/GenBank/DDBJ whole genome shotgun (WGS) entry which is preliminary data.</text>
</comment>
<dbReference type="AlphaFoldDB" id="A0A0G1VH43"/>
<dbReference type="GO" id="GO:0009117">
    <property type="term" value="P:nucleotide metabolic process"/>
    <property type="evidence" value="ECO:0007669"/>
    <property type="project" value="TreeGrafter"/>
</dbReference>
<name>A0A0G1VH43_9BACT</name>
<dbReference type="Proteomes" id="UP000034119">
    <property type="component" value="Unassembled WGS sequence"/>
</dbReference>
<dbReference type="PANTHER" id="PTHR46648">
    <property type="entry name" value="HIT FAMILY PROTEIN 1"/>
    <property type="match status" value="1"/>
</dbReference>